<gene>
    <name evidence="1" type="ORF">NDU88_006592</name>
</gene>
<accession>A0AAV7ULF8</accession>
<comment type="caution">
    <text evidence="1">The sequence shown here is derived from an EMBL/GenBank/DDBJ whole genome shotgun (WGS) entry which is preliminary data.</text>
</comment>
<dbReference type="EMBL" id="JANPWB010000005">
    <property type="protein sequence ID" value="KAJ1189850.1"/>
    <property type="molecule type" value="Genomic_DNA"/>
</dbReference>
<dbReference type="AlphaFoldDB" id="A0AAV7ULF8"/>
<dbReference type="Proteomes" id="UP001066276">
    <property type="component" value="Chromosome 3_1"/>
</dbReference>
<reference evidence="1" key="1">
    <citation type="journal article" date="2022" name="bioRxiv">
        <title>Sequencing and chromosome-scale assembly of the giantPleurodeles waltlgenome.</title>
        <authorList>
            <person name="Brown T."/>
            <person name="Elewa A."/>
            <person name="Iarovenko S."/>
            <person name="Subramanian E."/>
            <person name="Araus A.J."/>
            <person name="Petzold A."/>
            <person name="Susuki M."/>
            <person name="Suzuki K.-i.T."/>
            <person name="Hayashi T."/>
            <person name="Toyoda A."/>
            <person name="Oliveira C."/>
            <person name="Osipova E."/>
            <person name="Leigh N.D."/>
            <person name="Simon A."/>
            <person name="Yun M.H."/>
        </authorList>
    </citation>
    <scope>NUCLEOTIDE SEQUENCE</scope>
    <source>
        <strain evidence="1">20211129_DDA</strain>
        <tissue evidence="1">Liver</tissue>
    </source>
</reference>
<keyword evidence="2" id="KW-1185">Reference proteome</keyword>
<evidence type="ECO:0000313" key="2">
    <source>
        <dbReference type="Proteomes" id="UP001066276"/>
    </source>
</evidence>
<evidence type="ECO:0000313" key="1">
    <source>
        <dbReference type="EMBL" id="KAJ1189850.1"/>
    </source>
</evidence>
<protein>
    <submittedName>
        <fullName evidence="1">Uncharacterized protein</fullName>
    </submittedName>
</protein>
<proteinExistence type="predicted"/>
<sequence>MAKISTPHTFLLNVPIRQWNQWCVLRGVGLGAAGEAAEETHLDGRVKPGGAACRVRCLGMGLWRNRLRS</sequence>
<name>A0AAV7ULF8_PLEWA</name>
<organism evidence="1 2">
    <name type="scientific">Pleurodeles waltl</name>
    <name type="common">Iberian ribbed newt</name>
    <dbReference type="NCBI Taxonomy" id="8319"/>
    <lineage>
        <taxon>Eukaryota</taxon>
        <taxon>Metazoa</taxon>
        <taxon>Chordata</taxon>
        <taxon>Craniata</taxon>
        <taxon>Vertebrata</taxon>
        <taxon>Euteleostomi</taxon>
        <taxon>Amphibia</taxon>
        <taxon>Batrachia</taxon>
        <taxon>Caudata</taxon>
        <taxon>Salamandroidea</taxon>
        <taxon>Salamandridae</taxon>
        <taxon>Pleurodelinae</taxon>
        <taxon>Pleurodeles</taxon>
    </lineage>
</organism>